<evidence type="ECO:0000256" key="1">
    <source>
        <dbReference type="ARBA" id="ARBA00004651"/>
    </source>
</evidence>
<proteinExistence type="predicted"/>
<sequence>MDNIFPIFKKELRSYYFSIVAYAVTSAYLFLMSIFFYSILKNYTNQSFRFMNMQRYNQGQSFDMNLTQHVLGPMMGNMHVIMLFLIPLLTMRIFAEEKKSGTIELLFTYPLKDWATILGKYLAVSMVFITMIVLTLAYPIFLISYGSLEMGTVFSTYLGIILMGIGFISFGIFCSSLSENQIVAAGLTFVGGLFFWIIGWVGNTGNPVLDNILSTVSFFTHFENFAKGLIDTSDFIYYILFAFFCLFLTSKVLESNKWRG</sequence>
<comment type="subcellular location">
    <subcellularLocation>
        <location evidence="1">Cell membrane</location>
        <topology evidence="1">Multi-pass membrane protein</topology>
    </subcellularLocation>
</comment>
<dbReference type="Proteomes" id="UP000179266">
    <property type="component" value="Unassembled WGS sequence"/>
</dbReference>
<evidence type="ECO:0008006" key="9">
    <source>
        <dbReference type="Google" id="ProtNLM"/>
    </source>
</evidence>
<feature type="transmembrane region" description="Helical" evidence="6">
    <location>
        <begin position="15"/>
        <end position="40"/>
    </location>
</feature>
<keyword evidence="4 6" id="KW-1133">Transmembrane helix</keyword>
<feature type="transmembrane region" description="Helical" evidence="6">
    <location>
        <begin position="74"/>
        <end position="95"/>
    </location>
</feature>
<keyword evidence="3 6" id="KW-0812">Transmembrane</keyword>
<feature type="transmembrane region" description="Helical" evidence="6">
    <location>
        <begin position="121"/>
        <end position="142"/>
    </location>
</feature>
<dbReference type="GO" id="GO:0005886">
    <property type="term" value="C:plasma membrane"/>
    <property type="evidence" value="ECO:0007669"/>
    <property type="project" value="UniProtKB-SubCell"/>
</dbReference>
<dbReference type="InterPro" id="IPR051449">
    <property type="entry name" value="ABC-2_transporter_component"/>
</dbReference>
<evidence type="ECO:0000313" key="8">
    <source>
        <dbReference type="Proteomes" id="UP000179266"/>
    </source>
</evidence>
<evidence type="ECO:0000256" key="4">
    <source>
        <dbReference type="ARBA" id="ARBA00022989"/>
    </source>
</evidence>
<dbReference type="PANTHER" id="PTHR30294">
    <property type="entry name" value="MEMBRANE COMPONENT OF ABC TRANSPORTER YHHJ-RELATED"/>
    <property type="match status" value="1"/>
</dbReference>
<evidence type="ECO:0000256" key="5">
    <source>
        <dbReference type="ARBA" id="ARBA00023136"/>
    </source>
</evidence>
<gene>
    <name evidence="7" type="ORF">A2161_18500</name>
</gene>
<accession>A0A1F7S127</accession>
<evidence type="ECO:0000256" key="3">
    <source>
        <dbReference type="ARBA" id="ARBA00022692"/>
    </source>
</evidence>
<protein>
    <recommendedName>
        <fullName evidence="9">ABC transporter permease</fullName>
    </recommendedName>
</protein>
<feature type="transmembrane region" description="Helical" evidence="6">
    <location>
        <begin position="182"/>
        <end position="201"/>
    </location>
</feature>
<evidence type="ECO:0000256" key="6">
    <source>
        <dbReference type="SAM" id="Phobius"/>
    </source>
</evidence>
<dbReference type="Pfam" id="PF12679">
    <property type="entry name" value="ABC2_membrane_2"/>
    <property type="match status" value="1"/>
</dbReference>
<comment type="caution">
    <text evidence="7">The sequence shown here is derived from an EMBL/GenBank/DDBJ whole genome shotgun (WGS) entry which is preliminary data.</text>
</comment>
<keyword evidence="5 6" id="KW-0472">Membrane</keyword>
<evidence type="ECO:0000313" key="7">
    <source>
        <dbReference type="EMBL" id="OGL47523.1"/>
    </source>
</evidence>
<dbReference type="EMBL" id="MGDD01000070">
    <property type="protein sequence ID" value="OGL47523.1"/>
    <property type="molecule type" value="Genomic_DNA"/>
</dbReference>
<feature type="transmembrane region" description="Helical" evidence="6">
    <location>
        <begin position="154"/>
        <end position="175"/>
    </location>
</feature>
<keyword evidence="2" id="KW-1003">Cell membrane</keyword>
<reference evidence="7 8" key="1">
    <citation type="journal article" date="2016" name="Nat. Commun.">
        <title>Thousands of microbial genomes shed light on interconnected biogeochemical processes in an aquifer system.</title>
        <authorList>
            <person name="Anantharaman K."/>
            <person name="Brown C.T."/>
            <person name="Hug L.A."/>
            <person name="Sharon I."/>
            <person name="Castelle C.J."/>
            <person name="Probst A.J."/>
            <person name="Thomas B.C."/>
            <person name="Singh A."/>
            <person name="Wilkins M.J."/>
            <person name="Karaoz U."/>
            <person name="Brodie E.L."/>
            <person name="Williams K.H."/>
            <person name="Hubbard S.S."/>
            <person name="Banfield J.F."/>
        </authorList>
    </citation>
    <scope>NUCLEOTIDE SEQUENCE [LARGE SCALE GENOMIC DNA]</scope>
</reference>
<dbReference type="PANTHER" id="PTHR30294:SF29">
    <property type="entry name" value="MULTIDRUG ABC TRANSPORTER PERMEASE YBHS-RELATED"/>
    <property type="match status" value="1"/>
</dbReference>
<dbReference type="AlphaFoldDB" id="A0A1F7S127"/>
<dbReference type="GO" id="GO:0140359">
    <property type="term" value="F:ABC-type transporter activity"/>
    <property type="evidence" value="ECO:0007669"/>
    <property type="project" value="InterPro"/>
</dbReference>
<name>A0A1F7S127_9BACT</name>
<organism evidence="7 8">
    <name type="scientific">Candidatus Schekmanbacteria bacterium RBG_13_48_7</name>
    <dbReference type="NCBI Taxonomy" id="1817878"/>
    <lineage>
        <taxon>Bacteria</taxon>
        <taxon>Candidatus Schekmaniibacteriota</taxon>
    </lineage>
</organism>
<feature type="transmembrane region" description="Helical" evidence="6">
    <location>
        <begin position="235"/>
        <end position="253"/>
    </location>
</feature>
<evidence type="ECO:0000256" key="2">
    <source>
        <dbReference type="ARBA" id="ARBA00022475"/>
    </source>
</evidence>